<dbReference type="InterPro" id="IPR037516">
    <property type="entry name" value="Tripartite_DENN"/>
</dbReference>
<feature type="compositionally biased region" description="Low complexity" evidence="2">
    <location>
        <begin position="181"/>
        <end position="193"/>
    </location>
</feature>
<comment type="caution">
    <text evidence="4">The sequence shown here is derived from an EMBL/GenBank/DDBJ whole genome shotgun (WGS) entry which is preliminary data.</text>
</comment>
<protein>
    <recommendedName>
        <fullName evidence="3">UDENN domain-containing protein</fullName>
    </recommendedName>
</protein>
<comment type="similarity">
    <text evidence="1">Belongs to the AVL9 family.</text>
</comment>
<evidence type="ECO:0000313" key="4">
    <source>
        <dbReference type="EMBL" id="PLW37176.1"/>
    </source>
</evidence>
<dbReference type="PANTHER" id="PTHR31017">
    <property type="entry name" value="LATE SECRETORY PATHWAY PROTEIN AVL9-RELATED"/>
    <property type="match status" value="1"/>
</dbReference>
<feature type="region of interest" description="Disordered" evidence="2">
    <location>
        <begin position="652"/>
        <end position="680"/>
    </location>
</feature>
<feature type="region of interest" description="Disordered" evidence="2">
    <location>
        <begin position="172"/>
        <end position="196"/>
    </location>
</feature>
<evidence type="ECO:0000259" key="3">
    <source>
        <dbReference type="PROSITE" id="PS50211"/>
    </source>
</evidence>
<dbReference type="Pfam" id="PF09794">
    <property type="entry name" value="Avl9"/>
    <property type="match status" value="1"/>
</dbReference>
<feature type="compositionally biased region" description="Low complexity" evidence="2">
    <location>
        <begin position="666"/>
        <end position="680"/>
    </location>
</feature>
<organism evidence="4 5">
    <name type="scientific">Puccinia coronata f. sp. avenae</name>
    <dbReference type="NCBI Taxonomy" id="200324"/>
    <lineage>
        <taxon>Eukaryota</taxon>
        <taxon>Fungi</taxon>
        <taxon>Dikarya</taxon>
        <taxon>Basidiomycota</taxon>
        <taxon>Pucciniomycotina</taxon>
        <taxon>Pucciniomycetes</taxon>
        <taxon>Pucciniales</taxon>
        <taxon>Pucciniaceae</taxon>
        <taxon>Puccinia</taxon>
    </lineage>
</organism>
<gene>
    <name evidence="4" type="ORF">PCASD_11144</name>
</gene>
<evidence type="ECO:0000256" key="2">
    <source>
        <dbReference type="SAM" id="MobiDB-lite"/>
    </source>
</evidence>
<feature type="domain" description="UDENN" evidence="3">
    <location>
        <begin position="11"/>
        <end position="522"/>
    </location>
</feature>
<dbReference type="Proteomes" id="UP000235392">
    <property type="component" value="Unassembled WGS sequence"/>
</dbReference>
<dbReference type="AlphaFoldDB" id="A0A2N5UHK8"/>
<proteinExistence type="inferred from homology"/>
<sequence>MEQQKPPLTVYAVILVSFDHALGPTVEWSFPTSLAEDEPLSQQINRNLPFLALPDGAHLKTEDYSYFHLFLPHLSTDSTIFGISCNRQIVSTDLINPGADVTRSTVQKAVVVLANQPVFGCIRDKLGVVTRALFAQRDFADRSILEDFYHSLEASFKVGLGEGGGEVTMRLAEPNDQANPGSSASSTNGADSSLDAEQEARRLEALKIKKGKQKERSGEAAMYMGTNLRELIHHFRLKTLQLVKLLLLQRRIMFYGHPVESLCTYQYSLVSLIPRLLVNLEDAGSPMLAERSRKISLPTSLQTSDRHSLLKYFGLPLDIFGQETYTPSPPSGGSNSLPFCHQDSFFQPYLPLQQIDLLKASTYLVGTTNTIFQQQKDCKIDAIANIELATLDLKDPKLASLISLTSADRKWMDELIEAVDSSWNEDDPSRPVGNKFLGSDDYVRREFENYVCSVLSVVKYASYCENSRGGGPTLGNNESANASIAAFNETFIQAFKTTHAFKLWDKHTDSVIFDLIDPRHPCEGRVSVVEDVGIWLSHGLKDLKLDETISKSSESVWKLASSIRTDFAKRQAEFKEKSLPSALPSSPQPPAPGTPGVDSGAQGESKPALKDGQSENNPDKGPNPTSTPSRASSIATSFSSFFFGNMAASEAGSTGHTMPIQNGRPASISTTTPASTSTTTVVSPIQSFFRYN</sequence>
<reference evidence="4 5" key="1">
    <citation type="submission" date="2017-11" db="EMBL/GenBank/DDBJ databases">
        <title>De novo assembly and phasing of dikaryotic genomes from two isolates of Puccinia coronata f. sp. avenae, the causal agent of oat crown rust.</title>
        <authorList>
            <person name="Miller M.E."/>
            <person name="Zhang Y."/>
            <person name="Omidvar V."/>
            <person name="Sperschneider J."/>
            <person name="Schwessinger B."/>
            <person name="Raley C."/>
            <person name="Palmer J.M."/>
            <person name="Garnica D."/>
            <person name="Upadhyaya N."/>
            <person name="Rathjen J."/>
            <person name="Taylor J.M."/>
            <person name="Park R.F."/>
            <person name="Dodds P.N."/>
            <person name="Hirsch C.D."/>
            <person name="Kianian S.F."/>
            <person name="Figueroa M."/>
        </authorList>
    </citation>
    <scope>NUCLEOTIDE SEQUENCE [LARGE SCALE GENOMIC DNA]</scope>
    <source>
        <strain evidence="4">12SD80</strain>
    </source>
</reference>
<dbReference type="InterPro" id="IPR051731">
    <property type="entry name" value="DENND11/AVL9_GEFs"/>
</dbReference>
<evidence type="ECO:0000256" key="1">
    <source>
        <dbReference type="ARBA" id="ARBA00038178"/>
    </source>
</evidence>
<dbReference type="GO" id="GO:0005737">
    <property type="term" value="C:cytoplasm"/>
    <property type="evidence" value="ECO:0007669"/>
    <property type="project" value="TreeGrafter"/>
</dbReference>
<dbReference type="EMBL" id="PGCI01000147">
    <property type="protein sequence ID" value="PLW37176.1"/>
    <property type="molecule type" value="Genomic_DNA"/>
</dbReference>
<accession>A0A2N5UHK8</accession>
<dbReference type="PROSITE" id="PS50211">
    <property type="entry name" value="DENN"/>
    <property type="match status" value="1"/>
</dbReference>
<name>A0A2N5UHK8_9BASI</name>
<dbReference type="InterPro" id="IPR018307">
    <property type="entry name" value="ABL9/DENND6_dom"/>
</dbReference>
<evidence type="ECO:0000313" key="5">
    <source>
        <dbReference type="Proteomes" id="UP000235392"/>
    </source>
</evidence>
<dbReference type="PANTHER" id="PTHR31017:SF1">
    <property type="entry name" value="LATE SECRETORY PATHWAY PROTEIN AVL9 HOMOLOG"/>
    <property type="match status" value="1"/>
</dbReference>
<feature type="region of interest" description="Disordered" evidence="2">
    <location>
        <begin position="574"/>
        <end position="632"/>
    </location>
</feature>